<evidence type="ECO:0000313" key="1">
    <source>
        <dbReference type="EMBL" id="QDV09828.1"/>
    </source>
</evidence>
<reference evidence="1 2" key="1">
    <citation type="submission" date="2019-02" db="EMBL/GenBank/DDBJ databases">
        <title>Deep-cultivation of Planctomycetes and their phenomic and genomic characterization uncovers novel biology.</title>
        <authorList>
            <person name="Wiegand S."/>
            <person name="Jogler M."/>
            <person name="Boedeker C."/>
            <person name="Pinto D."/>
            <person name="Vollmers J."/>
            <person name="Rivas-Marin E."/>
            <person name="Kohn T."/>
            <person name="Peeters S.H."/>
            <person name="Heuer A."/>
            <person name="Rast P."/>
            <person name="Oberbeckmann S."/>
            <person name="Bunk B."/>
            <person name="Jeske O."/>
            <person name="Meyerdierks A."/>
            <person name="Storesund J.E."/>
            <person name="Kallscheuer N."/>
            <person name="Luecker S."/>
            <person name="Lage O.M."/>
            <person name="Pohl T."/>
            <person name="Merkel B.J."/>
            <person name="Hornburger P."/>
            <person name="Mueller R.-W."/>
            <person name="Bruemmer F."/>
            <person name="Labrenz M."/>
            <person name="Spormann A.M."/>
            <person name="Op den Camp H."/>
            <person name="Overmann J."/>
            <person name="Amann R."/>
            <person name="Jetten M.S.M."/>
            <person name="Mascher T."/>
            <person name="Medema M.H."/>
            <person name="Devos D.P."/>
            <person name="Kaster A.-K."/>
            <person name="Ovreas L."/>
            <person name="Rohde M."/>
            <person name="Galperin M.Y."/>
            <person name="Jogler C."/>
        </authorList>
    </citation>
    <scope>NUCLEOTIDE SEQUENCE [LARGE SCALE GENOMIC DNA]</scope>
    <source>
        <strain evidence="1 2">Poly30</strain>
    </source>
</reference>
<name>A0A518F0F8_9BACT</name>
<protein>
    <recommendedName>
        <fullName evidence="3">Alpha/beta hydrolase family protein</fullName>
    </recommendedName>
</protein>
<sequence length="331" mass="37772">MEPSPPKHLIFVHGRSTKPSRKEKERLVRAALLRGVERNDRAAAEKIRSGKVKFTLAYFGDVNNRLLRRSGTDAWKWMAKKDPDHGNALCEDGAYYDDALAKALARPTEAFTRTDYREWLGKVKDFRAIDEIASVASGVANFLGLSDELVRRTSPDMAAYLTRRTVGSEIRTRVQEPLREALSQGHDVCLLAHSMGCLVAYDVLWKFSRLSEYRRLRGKEVSLWLTLGNPLGDPGVRSNLYDAHEPEESRFPENIIDTWINMSAHDDFICHDSDIADDFRDMKRRGYVRRILDRPKIYTFWEGSGGANPHKLYAYLNHPAVGAEIARWIHA</sequence>
<evidence type="ECO:0008006" key="3">
    <source>
        <dbReference type="Google" id="ProtNLM"/>
    </source>
</evidence>
<evidence type="ECO:0000313" key="2">
    <source>
        <dbReference type="Proteomes" id="UP000320390"/>
    </source>
</evidence>
<dbReference type="Proteomes" id="UP000320390">
    <property type="component" value="Chromosome"/>
</dbReference>
<accession>A0A518F0F8</accession>
<gene>
    <name evidence="1" type="ORF">Poly30_53880</name>
</gene>
<proteinExistence type="predicted"/>
<dbReference type="OrthoDB" id="1114329at2"/>
<dbReference type="InterPro" id="IPR029058">
    <property type="entry name" value="AB_hydrolase_fold"/>
</dbReference>
<dbReference type="AlphaFoldDB" id="A0A518F0F8"/>
<keyword evidence="2" id="KW-1185">Reference proteome</keyword>
<organism evidence="1 2">
    <name type="scientific">Saltatorellus ferox</name>
    <dbReference type="NCBI Taxonomy" id="2528018"/>
    <lineage>
        <taxon>Bacteria</taxon>
        <taxon>Pseudomonadati</taxon>
        <taxon>Planctomycetota</taxon>
        <taxon>Planctomycetia</taxon>
        <taxon>Planctomycetia incertae sedis</taxon>
        <taxon>Saltatorellus</taxon>
    </lineage>
</organism>
<dbReference type="EMBL" id="CP036434">
    <property type="protein sequence ID" value="QDV09828.1"/>
    <property type="molecule type" value="Genomic_DNA"/>
</dbReference>
<dbReference type="RefSeq" id="WP_145204908.1">
    <property type="nucleotide sequence ID" value="NZ_CP036434.1"/>
</dbReference>
<dbReference type="SUPFAM" id="SSF53474">
    <property type="entry name" value="alpha/beta-Hydrolases"/>
    <property type="match status" value="1"/>
</dbReference>